<dbReference type="Pfam" id="PF10023">
    <property type="entry name" value="Aminopep"/>
    <property type="match status" value="1"/>
</dbReference>
<dbReference type="EMBL" id="FTMC01000005">
    <property type="protein sequence ID" value="SIQ32790.1"/>
    <property type="molecule type" value="Genomic_DNA"/>
</dbReference>
<protein>
    <submittedName>
        <fullName evidence="1">Predicted aminopeptidase</fullName>
    </submittedName>
</protein>
<keyword evidence="1" id="KW-0645">Protease</keyword>
<gene>
    <name evidence="1" type="ORF">SAMN05421672_10584</name>
</gene>
<dbReference type="GO" id="GO:0004177">
    <property type="term" value="F:aminopeptidase activity"/>
    <property type="evidence" value="ECO:0007669"/>
    <property type="project" value="UniProtKB-KW"/>
</dbReference>
<evidence type="ECO:0000313" key="1">
    <source>
        <dbReference type="EMBL" id="SIQ32790.1"/>
    </source>
</evidence>
<organism evidence="1 2">
    <name type="scientific">Pseudomonas flexibilis</name>
    <dbReference type="NCBI Taxonomy" id="706570"/>
    <lineage>
        <taxon>Bacteria</taxon>
        <taxon>Pseudomonadati</taxon>
        <taxon>Pseudomonadota</taxon>
        <taxon>Gammaproteobacteria</taxon>
        <taxon>Pseudomonadales</taxon>
        <taxon>Pseudomonadaceae</taxon>
        <taxon>Pseudomonas</taxon>
    </lineage>
</organism>
<dbReference type="Proteomes" id="UP000186079">
    <property type="component" value="Unassembled WGS sequence"/>
</dbReference>
<keyword evidence="1" id="KW-0031">Aminopeptidase</keyword>
<name>A0A1N6RV80_9PSED</name>
<dbReference type="PIRSF" id="PIRSF029285">
    <property type="entry name" value="Aminopept"/>
    <property type="match status" value="1"/>
</dbReference>
<accession>A0A1N6RV80</accession>
<dbReference type="InterPro" id="IPR014553">
    <property type="entry name" value="Aminopept"/>
</dbReference>
<evidence type="ECO:0000313" key="2">
    <source>
        <dbReference type="Proteomes" id="UP000186079"/>
    </source>
</evidence>
<reference evidence="1 2" key="1">
    <citation type="submission" date="2017-01" db="EMBL/GenBank/DDBJ databases">
        <authorList>
            <person name="Mah S.A."/>
            <person name="Swanson W.J."/>
            <person name="Moy G.W."/>
            <person name="Vacquier V.D."/>
        </authorList>
    </citation>
    <scope>NUCLEOTIDE SEQUENCE [LARGE SCALE GENOMIC DNA]</scope>
    <source>
        <strain evidence="1 2">ATCC 29606</strain>
    </source>
</reference>
<dbReference type="AlphaFoldDB" id="A0A1N6RV80"/>
<sequence length="331" mass="37234">MATGQLQLLRQREPITQVLSDQRRDPQLRARLGVAVQARHFASQVLGLPDNRSYLSYVELDRSHVLWSLMATPEFSVEASPQCFPLAGCVAYRGYFRLELAEAAAARLRARGLDVWLGGVDAYSSLGWFADPLLSSMLRRDDEQLAGLIFHELAHQRFYLPGDTAFNESYASFVERQGLREWRARRGLPAPDGAAEQRHRAFVVLILDTRERLRVLYAAPRSVEALRQAKAEALAQLRADYRRLREADQVANFDRFMAGPLNNASLLPFALYDQWVPAFARLFAEVGEDWSAFHEAVRQLGGVSAEQRRSRLAALQGGGELDRPPTGTENP</sequence>
<proteinExistence type="predicted"/>
<keyword evidence="1" id="KW-0378">Hydrolase</keyword>